<gene>
    <name evidence="2" type="ORF">AVEN_83123_1</name>
</gene>
<dbReference type="OrthoDB" id="411871at2759"/>
<accession>A0A4Y2AP81</accession>
<dbReference type="Proteomes" id="UP000499080">
    <property type="component" value="Unassembled WGS sequence"/>
</dbReference>
<organism evidence="2 3">
    <name type="scientific">Araneus ventricosus</name>
    <name type="common">Orbweaver spider</name>
    <name type="synonym">Epeira ventricosa</name>
    <dbReference type="NCBI Taxonomy" id="182803"/>
    <lineage>
        <taxon>Eukaryota</taxon>
        <taxon>Metazoa</taxon>
        <taxon>Ecdysozoa</taxon>
        <taxon>Arthropoda</taxon>
        <taxon>Chelicerata</taxon>
        <taxon>Arachnida</taxon>
        <taxon>Araneae</taxon>
        <taxon>Araneomorphae</taxon>
        <taxon>Entelegynae</taxon>
        <taxon>Araneoidea</taxon>
        <taxon>Araneidae</taxon>
        <taxon>Araneus</taxon>
    </lineage>
</organism>
<dbReference type="Gene3D" id="3.60.10.10">
    <property type="entry name" value="Endonuclease/exonuclease/phosphatase"/>
    <property type="match status" value="1"/>
</dbReference>
<proteinExistence type="predicted"/>
<protein>
    <recommendedName>
        <fullName evidence="4">Endonuclease/exonuclease/phosphatase domain-containing protein</fullName>
    </recommendedName>
</protein>
<dbReference type="SUPFAM" id="SSF56219">
    <property type="entry name" value="DNase I-like"/>
    <property type="match status" value="1"/>
</dbReference>
<evidence type="ECO:0000256" key="1">
    <source>
        <dbReference type="SAM" id="MobiDB-lite"/>
    </source>
</evidence>
<name>A0A4Y2AP81_ARAVE</name>
<evidence type="ECO:0000313" key="2">
    <source>
        <dbReference type="EMBL" id="GBL81046.1"/>
    </source>
</evidence>
<sequence>MDGYITLNSSLLASQNLNVIQINLDAPPTFTRNTDKGRPDLTVCSQPLIEETENWEVLEEPSFTDHQFIQTNVKTTITSHTFKSQEDINNFISHLQVTIIEACNKVFKIKSQPIIETPVWWTNKLESNKKRIRALRRRTQRSHQNERTVRKLFWKAEAKKHVKEVRRTKSSGWKDLCTKATNPYVKHFKSVQPSQLSVLLNASPEGGHQKIAQDILDQIFPYPTTTTSTNHHLTTYPDDCPHSRQKK</sequence>
<comment type="caution">
    <text evidence="2">The sequence shown here is derived from an EMBL/GenBank/DDBJ whole genome shotgun (WGS) entry which is preliminary data.</text>
</comment>
<dbReference type="EMBL" id="BGPR01000024">
    <property type="protein sequence ID" value="GBL81046.1"/>
    <property type="molecule type" value="Genomic_DNA"/>
</dbReference>
<keyword evidence="3" id="KW-1185">Reference proteome</keyword>
<reference evidence="2 3" key="1">
    <citation type="journal article" date="2019" name="Sci. Rep.">
        <title>Orb-weaving spider Araneus ventricosus genome elucidates the spidroin gene catalogue.</title>
        <authorList>
            <person name="Kono N."/>
            <person name="Nakamura H."/>
            <person name="Ohtoshi R."/>
            <person name="Moran D.A.P."/>
            <person name="Shinohara A."/>
            <person name="Yoshida Y."/>
            <person name="Fujiwara M."/>
            <person name="Mori M."/>
            <person name="Tomita M."/>
            <person name="Arakawa K."/>
        </authorList>
    </citation>
    <scope>NUCLEOTIDE SEQUENCE [LARGE SCALE GENOMIC DNA]</scope>
</reference>
<evidence type="ECO:0000313" key="3">
    <source>
        <dbReference type="Proteomes" id="UP000499080"/>
    </source>
</evidence>
<dbReference type="AlphaFoldDB" id="A0A4Y2AP81"/>
<evidence type="ECO:0008006" key="4">
    <source>
        <dbReference type="Google" id="ProtNLM"/>
    </source>
</evidence>
<feature type="region of interest" description="Disordered" evidence="1">
    <location>
        <begin position="226"/>
        <end position="247"/>
    </location>
</feature>
<feature type="compositionally biased region" description="Low complexity" evidence="1">
    <location>
        <begin position="226"/>
        <end position="235"/>
    </location>
</feature>
<dbReference type="InterPro" id="IPR036691">
    <property type="entry name" value="Endo/exonu/phosph_ase_sf"/>
</dbReference>